<organism evidence="1">
    <name type="scientific">Phytophthora nicotianae</name>
    <name type="common">Potato buckeye rot agent</name>
    <name type="synonym">Phytophthora parasitica</name>
    <dbReference type="NCBI Taxonomy" id="4792"/>
    <lineage>
        <taxon>Eukaryota</taxon>
        <taxon>Sar</taxon>
        <taxon>Stramenopiles</taxon>
        <taxon>Oomycota</taxon>
        <taxon>Peronosporomycetes</taxon>
        <taxon>Peronosporales</taxon>
        <taxon>Peronosporaceae</taxon>
        <taxon>Phytophthora</taxon>
    </lineage>
</organism>
<reference evidence="2 3" key="2">
    <citation type="submission" date="2013-11" db="EMBL/GenBank/DDBJ databases">
        <title>The Genome Sequence of Phytophthora parasitica CJ05E6.</title>
        <authorList>
            <consortium name="The Broad Institute Genomics Platform"/>
            <person name="Russ C."/>
            <person name="Tyler B."/>
            <person name="Panabieres F."/>
            <person name="Shan W."/>
            <person name="Tripathy S."/>
            <person name="Grunwald N."/>
            <person name="Machado M."/>
            <person name="Johnson C.S."/>
            <person name="Arredondo F."/>
            <person name="Hong C."/>
            <person name="Coffey M."/>
            <person name="Young S.K."/>
            <person name="Zeng Q."/>
            <person name="Gargeya S."/>
            <person name="Fitzgerald M."/>
            <person name="Abouelleil A."/>
            <person name="Alvarado L."/>
            <person name="Chapman S.B."/>
            <person name="Gainer-Dewar J."/>
            <person name="Goldberg J."/>
            <person name="Griggs A."/>
            <person name="Gujja S."/>
            <person name="Hansen M."/>
            <person name="Howarth C."/>
            <person name="Imamovic A."/>
            <person name="Ireland A."/>
            <person name="Larimer J."/>
            <person name="McCowan C."/>
            <person name="Murphy C."/>
            <person name="Pearson M."/>
            <person name="Poon T.W."/>
            <person name="Priest M."/>
            <person name="Roberts A."/>
            <person name="Saif S."/>
            <person name="Shea T."/>
            <person name="Sykes S."/>
            <person name="Wortman J."/>
            <person name="Nusbaum C."/>
            <person name="Birren B."/>
        </authorList>
    </citation>
    <scope>NUCLEOTIDE SEQUENCE [LARGE SCALE GENOMIC DNA]</scope>
    <source>
        <strain evidence="2 3">CJ05E6</strain>
    </source>
</reference>
<feature type="non-terminal residue" evidence="1">
    <location>
        <position position="1"/>
    </location>
</feature>
<evidence type="ECO:0000313" key="2">
    <source>
        <dbReference type="EMBL" id="ETL43303.1"/>
    </source>
</evidence>
<sequence length="38" mass="4519">SNGTDWLYDPDTKEEDRDNIRLKFITSAIQRSDFRAPF</sequence>
<protein>
    <submittedName>
        <fullName evidence="1">Uncharacterized protein</fullName>
    </submittedName>
</protein>
<dbReference type="EMBL" id="KI672189">
    <property type="protein sequence ID" value="ETL43303.1"/>
    <property type="molecule type" value="Genomic_DNA"/>
</dbReference>
<dbReference type="EMBL" id="KI685627">
    <property type="protein sequence ID" value="ETK89903.1"/>
    <property type="molecule type" value="Genomic_DNA"/>
</dbReference>
<dbReference type="AlphaFoldDB" id="W2H3S7"/>
<name>W2H3S7_PHYNI</name>
<gene>
    <name evidence="1" type="ORF">L915_06220</name>
    <name evidence="2" type="ORF">L916_06156</name>
</gene>
<evidence type="ECO:0000313" key="3">
    <source>
        <dbReference type="Proteomes" id="UP000053864"/>
    </source>
</evidence>
<dbReference type="Proteomes" id="UP000053864">
    <property type="component" value="Unassembled WGS sequence"/>
</dbReference>
<evidence type="ECO:0000313" key="1">
    <source>
        <dbReference type="EMBL" id="ETK89903.1"/>
    </source>
</evidence>
<accession>W2H3S7</accession>
<proteinExistence type="predicted"/>
<dbReference type="Proteomes" id="UP000053236">
    <property type="component" value="Unassembled WGS sequence"/>
</dbReference>
<reference evidence="1" key="1">
    <citation type="submission" date="2013-11" db="EMBL/GenBank/DDBJ databases">
        <title>The Genome Sequence of Phytophthora parasitica CJ02B3.</title>
        <authorList>
            <consortium name="The Broad Institute Genomics Platform"/>
            <person name="Russ C."/>
            <person name="Tyler B."/>
            <person name="Panabieres F."/>
            <person name="Shan W."/>
            <person name="Tripathy S."/>
            <person name="Grunwald N."/>
            <person name="Machado M."/>
            <person name="Johnson C.S."/>
            <person name="Arredondo F."/>
            <person name="Hong C."/>
            <person name="Coffey M."/>
            <person name="Young S.K."/>
            <person name="Zeng Q."/>
            <person name="Gargeya S."/>
            <person name="Fitzgerald M."/>
            <person name="Abouelleil A."/>
            <person name="Alvarado L."/>
            <person name="Chapman S.B."/>
            <person name="Gainer-Dewar J."/>
            <person name="Goldberg J."/>
            <person name="Griggs A."/>
            <person name="Gujja S."/>
            <person name="Hansen M."/>
            <person name="Howarth C."/>
            <person name="Imamovic A."/>
            <person name="Ireland A."/>
            <person name="Larimer J."/>
            <person name="McCowan C."/>
            <person name="Murphy C."/>
            <person name="Pearson M."/>
            <person name="Poon T.W."/>
            <person name="Priest M."/>
            <person name="Roberts A."/>
            <person name="Saif S."/>
            <person name="Shea T."/>
            <person name="Sykes S."/>
            <person name="Wortman J."/>
            <person name="Nusbaum C."/>
            <person name="Birren B."/>
        </authorList>
    </citation>
    <scope>NUCLEOTIDE SEQUENCE [LARGE SCALE GENOMIC DNA]</scope>
    <source>
        <strain evidence="1">CJ02B3</strain>
    </source>
</reference>